<evidence type="ECO:0000259" key="1">
    <source>
        <dbReference type="SMART" id="SM00382"/>
    </source>
</evidence>
<dbReference type="InterPro" id="IPR003593">
    <property type="entry name" value="AAA+_ATPase"/>
</dbReference>
<dbReference type="GeneID" id="19266854"/>
<gene>
    <name evidence="2" type="ORF">PFICI_01841</name>
</gene>
<dbReference type="SMART" id="SM00382">
    <property type="entry name" value="AAA"/>
    <property type="match status" value="1"/>
</dbReference>
<dbReference type="GO" id="GO:0005524">
    <property type="term" value="F:ATP binding"/>
    <property type="evidence" value="ECO:0007669"/>
    <property type="project" value="InterPro"/>
</dbReference>
<dbReference type="Pfam" id="PF00004">
    <property type="entry name" value="AAA"/>
    <property type="match status" value="1"/>
</dbReference>
<accession>W3XPM8</accession>
<dbReference type="GO" id="GO:0016887">
    <property type="term" value="F:ATP hydrolysis activity"/>
    <property type="evidence" value="ECO:0007669"/>
    <property type="project" value="InterPro"/>
</dbReference>
<keyword evidence="3" id="KW-1185">Reference proteome</keyword>
<dbReference type="Proteomes" id="UP000030651">
    <property type="component" value="Unassembled WGS sequence"/>
</dbReference>
<dbReference type="SUPFAM" id="SSF52540">
    <property type="entry name" value="P-loop containing nucleoside triphosphate hydrolases"/>
    <property type="match status" value="1"/>
</dbReference>
<organism evidence="2 3">
    <name type="scientific">Pestalotiopsis fici (strain W106-1 / CGMCC3.15140)</name>
    <dbReference type="NCBI Taxonomy" id="1229662"/>
    <lineage>
        <taxon>Eukaryota</taxon>
        <taxon>Fungi</taxon>
        <taxon>Dikarya</taxon>
        <taxon>Ascomycota</taxon>
        <taxon>Pezizomycotina</taxon>
        <taxon>Sordariomycetes</taxon>
        <taxon>Xylariomycetidae</taxon>
        <taxon>Amphisphaeriales</taxon>
        <taxon>Sporocadaceae</taxon>
        <taxon>Pestalotiopsis</taxon>
    </lineage>
</organism>
<dbReference type="OrthoDB" id="10042665at2759"/>
<dbReference type="CDD" id="cd19481">
    <property type="entry name" value="RecA-like_protease"/>
    <property type="match status" value="1"/>
</dbReference>
<dbReference type="KEGG" id="pfy:PFICI_01841"/>
<evidence type="ECO:0000313" key="2">
    <source>
        <dbReference type="EMBL" id="ETS88013.1"/>
    </source>
</evidence>
<reference evidence="3" key="1">
    <citation type="journal article" date="2015" name="BMC Genomics">
        <title>Genomic and transcriptomic analysis of the endophytic fungus Pestalotiopsis fici reveals its lifestyle and high potential for synthesis of natural products.</title>
        <authorList>
            <person name="Wang X."/>
            <person name="Zhang X."/>
            <person name="Liu L."/>
            <person name="Xiang M."/>
            <person name="Wang W."/>
            <person name="Sun X."/>
            <person name="Che Y."/>
            <person name="Guo L."/>
            <person name="Liu G."/>
            <person name="Guo L."/>
            <person name="Wang C."/>
            <person name="Yin W.B."/>
            <person name="Stadler M."/>
            <person name="Zhang X."/>
            <person name="Liu X."/>
        </authorList>
    </citation>
    <scope>NUCLEOTIDE SEQUENCE [LARGE SCALE GENOMIC DNA]</scope>
    <source>
        <strain evidence="3">W106-1 / CGMCC3.15140</strain>
    </source>
</reference>
<dbReference type="PANTHER" id="PTHR46411:SF3">
    <property type="entry name" value="AAA+ ATPASE DOMAIN-CONTAINING PROTEIN"/>
    <property type="match status" value="1"/>
</dbReference>
<proteinExistence type="predicted"/>
<dbReference type="STRING" id="1229662.W3XPM8"/>
<dbReference type="PANTHER" id="PTHR46411">
    <property type="entry name" value="FAMILY ATPASE, PUTATIVE-RELATED"/>
    <property type="match status" value="1"/>
</dbReference>
<dbReference type="eggNOG" id="KOG0742">
    <property type="taxonomic scope" value="Eukaryota"/>
</dbReference>
<feature type="domain" description="AAA+ ATPase" evidence="1">
    <location>
        <begin position="270"/>
        <end position="398"/>
    </location>
</feature>
<evidence type="ECO:0000313" key="3">
    <source>
        <dbReference type="Proteomes" id="UP000030651"/>
    </source>
</evidence>
<dbReference type="HOGENOM" id="CLU_541953_0_0_1"/>
<protein>
    <recommendedName>
        <fullName evidence="1">AAA+ ATPase domain-containing protein</fullName>
    </recommendedName>
</protein>
<name>W3XPM8_PESFW</name>
<dbReference type="AlphaFoldDB" id="W3XPM8"/>
<dbReference type="InterPro" id="IPR027417">
    <property type="entry name" value="P-loop_NTPase"/>
</dbReference>
<dbReference type="EMBL" id="KI912109">
    <property type="protein sequence ID" value="ETS88013.1"/>
    <property type="molecule type" value="Genomic_DNA"/>
</dbReference>
<dbReference type="InterPro" id="IPR003959">
    <property type="entry name" value="ATPase_AAA_core"/>
</dbReference>
<dbReference type="RefSeq" id="XP_007828613.1">
    <property type="nucleotide sequence ID" value="XM_007830422.1"/>
</dbReference>
<dbReference type="InParanoid" id="W3XPM8"/>
<dbReference type="Gene3D" id="3.40.50.300">
    <property type="entry name" value="P-loop containing nucleotide triphosphate hydrolases"/>
    <property type="match status" value="1"/>
</dbReference>
<sequence length="503" mass="56564">MSPELGSLLRTVVKSYTLHPLSEGTLKLISPFYQIIHHWDALESETQKEGGTEEDQTARSDLRDLLSQLSEWSGDANLDRYMQARRDLVFADSITFEALWTIFPPGTLDDDGGTAYPGSTFPTMQPQMRGPFLKNIGYHGSIELVMVDFASHYKYAQVGQCVGTAALNDDTYDRIPGAPEYDWEDEQFMLCSARVMGYILQEKMWAQFLVDGIEDIDVDGSHTAFNDRLVLPEDPVLDRKAVLMGLVKSHYAAYSDNLYQLEDIVPGKGKGLIILLYGPPGVGKTSTAETIAIATRKPLLSIGVADVGTSARYVEPNLERIFDLAQTWKAILLIDEADVFLQSRGSGQVGATTERNALVSVFLRVLEYYRGIMILTTNQIAQFDVAVQSRINIAFKYESLTPKQTADIFKMFLKQYKKNDMVNMEEWNDINNWCEKKLPKKGFDGRQIRNVITSAVGLAASKDEKLGVAYLEDVVEIVSDFKNELSKQMDRYTQAQAFIEQRQ</sequence>